<dbReference type="PANTHER" id="PTHR34352">
    <property type="entry name" value="PROTEIN YHFA"/>
    <property type="match status" value="1"/>
</dbReference>
<dbReference type="OrthoDB" id="1433018at2"/>
<dbReference type="PANTHER" id="PTHR34352:SF1">
    <property type="entry name" value="PROTEIN YHFA"/>
    <property type="match status" value="1"/>
</dbReference>
<name>A0A0R1L1Y5_9LACO</name>
<accession>A0A0R1L1Y5</accession>
<dbReference type="InterPro" id="IPR015946">
    <property type="entry name" value="KH_dom-like_a/b"/>
</dbReference>
<evidence type="ECO:0000313" key="1">
    <source>
        <dbReference type="EMBL" id="KRK86873.1"/>
    </source>
</evidence>
<dbReference type="AlphaFoldDB" id="A0A0R1L1Y5"/>
<gene>
    <name evidence="1" type="ORF">FD17_GL001798</name>
</gene>
<dbReference type="InterPro" id="IPR003718">
    <property type="entry name" value="OsmC/Ohr_fam"/>
</dbReference>
<organism evidence="1 2">
    <name type="scientific">Lentilactobacillus sunkii DSM 19904</name>
    <dbReference type="NCBI Taxonomy" id="1423808"/>
    <lineage>
        <taxon>Bacteria</taxon>
        <taxon>Bacillati</taxon>
        <taxon>Bacillota</taxon>
        <taxon>Bacilli</taxon>
        <taxon>Lactobacillales</taxon>
        <taxon>Lactobacillaceae</taxon>
        <taxon>Lentilactobacillus</taxon>
    </lineage>
</organism>
<dbReference type="InterPro" id="IPR036102">
    <property type="entry name" value="OsmC/Ohrsf"/>
</dbReference>
<dbReference type="Proteomes" id="UP000051581">
    <property type="component" value="Unassembled WGS sequence"/>
</dbReference>
<dbReference type="EMBL" id="AZEA01000032">
    <property type="protein sequence ID" value="KRK86873.1"/>
    <property type="molecule type" value="Genomic_DNA"/>
</dbReference>
<dbReference type="Pfam" id="PF02566">
    <property type="entry name" value="OsmC"/>
    <property type="match status" value="1"/>
</dbReference>
<reference evidence="1 2" key="1">
    <citation type="journal article" date="2015" name="Genome Announc.">
        <title>Expanding the biotechnology potential of lactobacilli through comparative genomics of 213 strains and associated genera.</title>
        <authorList>
            <person name="Sun Z."/>
            <person name="Harris H.M."/>
            <person name="McCann A."/>
            <person name="Guo C."/>
            <person name="Argimon S."/>
            <person name="Zhang W."/>
            <person name="Yang X."/>
            <person name="Jeffery I.B."/>
            <person name="Cooney J.C."/>
            <person name="Kagawa T.F."/>
            <person name="Liu W."/>
            <person name="Song Y."/>
            <person name="Salvetti E."/>
            <person name="Wrobel A."/>
            <person name="Rasinkangas P."/>
            <person name="Parkhill J."/>
            <person name="Rea M.C."/>
            <person name="O'Sullivan O."/>
            <person name="Ritari J."/>
            <person name="Douillard F.P."/>
            <person name="Paul Ross R."/>
            <person name="Yang R."/>
            <person name="Briner A.E."/>
            <person name="Felis G.E."/>
            <person name="de Vos W.M."/>
            <person name="Barrangou R."/>
            <person name="Klaenhammer T.R."/>
            <person name="Caufield P.W."/>
            <person name="Cui Y."/>
            <person name="Zhang H."/>
            <person name="O'Toole P.W."/>
        </authorList>
    </citation>
    <scope>NUCLEOTIDE SEQUENCE [LARGE SCALE GENOMIC DNA]</scope>
    <source>
        <strain evidence="1 2">DSM 19904</strain>
    </source>
</reference>
<dbReference type="RefSeq" id="WP_057826398.1">
    <property type="nucleotide sequence ID" value="NZ_AZEA01000032.1"/>
</dbReference>
<comment type="caution">
    <text evidence="1">The sequence shown here is derived from an EMBL/GenBank/DDBJ whole genome shotgun (WGS) entry which is preliminary data.</text>
</comment>
<sequence length="140" mass="15275">MAIYNVHTTLRDIGSQTINTAGVHQFVADEPTKFRGTDAGPNPVQYLLGSVGACLGASAASIVHSPSSHVKIEKFEVEVTGETERFPDKSSRVKSIHVKLTCKTNLDKAGNDKFIEDTIHLCTVHDTLKDSVEFTFEITD</sequence>
<evidence type="ECO:0000313" key="2">
    <source>
        <dbReference type="Proteomes" id="UP000051581"/>
    </source>
</evidence>
<keyword evidence="2" id="KW-1185">Reference proteome</keyword>
<dbReference type="Gene3D" id="3.30.300.20">
    <property type="match status" value="1"/>
</dbReference>
<dbReference type="PATRIC" id="fig|1423808.3.peg.1820"/>
<dbReference type="SUPFAM" id="SSF82784">
    <property type="entry name" value="OsmC-like"/>
    <property type="match status" value="1"/>
</dbReference>
<protein>
    <submittedName>
        <fullName evidence="1">OsmC family protein</fullName>
    </submittedName>
</protein>
<proteinExistence type="predicted"/>